<dbReference type="EMBL" id="LAZR01004793">
    <property type="protein sequence ID" value="KKN05522.1"/>
    <property type="molecule type" value="Genomic_DNA"/>
</dbReference>
<sequence>MDEKKVINKINVYGKRFKTEIKNRKLENALEMSRFNPKYHEEAKKFAISTRPHNYKNIF</sequence>
<reference evidence="1" key="1">
    <citation type="journal article" date="2015" name="Nature">
        <title>Complex archaea that bridge the gap between prokaryotes and eukaryotes.</title>
        <authorList>
            <person name="Spang A."/>
            <person name="Saw J.H."/>
            <person name="Jorgensen S.L."/>
            <person name="Zaremba-Niedzwiedzka K."/>
            <person name="Martijn J."/>
            <person name="Lind A.E."/>
            <person name="van Eijk R."/>
            <person name="Schleper C."/>
            <person name="Guy L."/>
            <person name="Ettema T.J."/>
        </authorList>
    </citation>
    <scope>NUCLEOTIDE SEQUENCE</scope>
</reference>
<proteinExistence type="predicted"/>
<evidence type="ECO:0000313" key="1">
    <source>
        <dbReference type="EMBL" id="KKN05522.1"/>
    </source>
</evidence>
<gene>
    <name evidence="1" type="ORF">LCGC14_1086490</name>
</gene>
<dbReference type="AlphaFoldDB" id="A0A0F9N198"/>
<protein>
    <submittedName>
        <fullName evidence="1">Uncharacterized protein</fullName>
    </submittedName>
</protein>
<comment type="caution">
    <text evidence="1">The sequence shown here is derived from an EMBL/GenBank/DDBJ whole genome shotgun (WGS) entry which is preliminary data.</text>
</comment>
<name>A0A0F9N198_9ZZZZ</name>
<organism evidence="1">
    <name type="scientific">marine sediment metagenome</name>
    <dbReference type="NCBI Taxonomy" id="412755"/>
    <lineage>
        <taxon>unclassified sequences</taxon>
        <taxon>metagenomes</taxon>
        <taxon>ecological metagenomes</taxon>
    </lineage>
</organism>
<accession>A0A0F9N198</accession>